<dbReference type="InterPro" id="IPR036515">
    <property type="entry name" value="Transposase_17_sf"/>
</dbReference>
<dbReference type="Proteomes" id="UP000316095">
    <property type="component" value="Unassembled WGS sequence"/>
</dbReference>
<dbReference type="AlphaFoldDB" id="A0A5C5XNX5"/>
<dbReference type="GO" id="GO:0004803">
    <property type="term" value="F:transposase activity"/>
    <property type="evidence" value="ECO:0007669"/>
    <property type="project" value="InterPro"/>
</dbReference>
<dbReference type="Gene3D" id="3.30.70.1290">
    <property type="entry name" value="Transposase IS200-like"/>
    <property type="match status" value="1"/>
</dbReference>
<organism evidence="1 2">
    <name type="scientific">Rubinisphaera italica</name>
    <dbReference type="NCBI Taxonomy" id="2527969"/>
    <lineage>
        <taxon>Bacteria</taxon>
        <taxon>Pseudomonadati</taxon>
        <taxon>Planctomycetota</taxon>
        <taxon>Planctomycetia</taxon>
        <taxon>Planctomycetales</taxon>
        <taxon>Planctomycetaceae</taxon>
        <taxon>Rubinisphaera</taxon>
    </lineage>
</organism>
<accession>A0A5C5XNX5</accession>
<name>A0A5C5XNX5_9PLAN</name>
<dbReference type="RefSeq" id="WP_146506141.1">
    <property type="nucleotide sequence ID" value="NZ_SJPG01000001.1"/>
</dbReference>
<dbReference type="GO" id="GO:0006313">
    <property type="term" value="P:DNA transposition"/>
    <property type="evidence" value="ECO:0007669"/>
    <property type="project" value="InterPro"/>
</dbReference>
<dbReference type="GO" id="GO:0003677">
    <property type="term" value="F:DNA binding"/>
    <property type="evidence" value="ECO:0007669"/>
    <property type="project" value="InterPro"/>
</dbReference>
<sequence length="190" mass="21962">MTDSARQFQIGWASRMDRFWLLTWTTYGSWLPGDRRRFVGKVLSEDGLKEIKNIPGIPYEEGESRLEDFAKSSMKSSTITLTKIDADDVLVQFQETASYRSDRLFSVAIMPTHIHVVLGVNGDPEPDKLLHVYKSYASRKLNKRKKREVWWTKSGSKRKLPDEPALIAGIRYVNNQQKPLALFIDVEFEH</sequence>
<dbReference type="OrthoDB" id="274221at2"/>
<comment type="caution">
    <text evidence="1">The sequence shown here is derived from an EMBL/GenBank/DDBJ whole genome shotgun (WGS) entry which is preliminary data.</text>
</comment>
<dbReference type="EMBL" id="SJPG01000001">
    <property type="protein sequence ID" value="TWT64428.1"/>
    <property type="molecule type" value="Genomic_DNA"/>
</dbReference>
<reference evidence="1 2" key="1">
    <citation type="submission" date="2019-02" db="EMBL/GenBank/DDBJ databases">
        <title>Deep-cultivation of Planctomycetes and their phenomic and genomic characterization uncovers novel biology.</title>
        <authorList>
            <person name="Wiegand S."/>
            <person name="Jogler M."/>
            <person name="Boedeker C."/>
            <person name="Pinto D."/>
            <person name="Vollmers J."/>
            <person name="Rivas-Marin E."/>
            <person name="Kohn T."/>
            <person name="Peeters S.H."/>
            <person name="Heuer A."/>
            <person name="Rast P."/>
            <person name="Oberbeckmann S."/>
            <person name="Bunk B."/>
            <person name="Jeske O."/>
            <person name="Meyerdierks A."/>
            <person name="Storesund J.E."/>
            <person name="Kallscheuer N."/>
            <person name="Luecker S."/>
            <person name="Lage O.M."/>
            <person name="Pohl T."/>
            <person name="Merkel B.J."/>
            <person name="Hornburger P."/>
            <person name="Mueller R.-W."/>
            <person name="Bruemmer F."/>
            <person name="Labrenz M."/>
            <person name="Spormann A.M."/>
            <person name="Op Den Camp H."/>
            <person name="Overmann J."/>
            <person name="Amann R."/>
            <person name="Jetten M.S.M."/>
            <person name="Mascher T."/>
            <person name="Medema M.H."/>
            <person name="Devos D.P."/>
            <person name="Kaster A.-K."/>
            <person name="Ovreas L."/>
            <person name="Rohde M."/>
            <person name="Galperin M.Y."/>
            <person name="Jogler C."/>
        </authorList>
    </citation>
    <scope>NUCLEOTIDE SEQUENCE [LARGE SCALE GENOMIC DNA]</scope>
    <source>
        <strain evidence="1 2">Pan54</strain>
    </source>
</reference>
<evidence type="ECO:0000313" key="1">
    <source>
        <dbReference type="EMBL" id="TWT64428.1"/>
    </source>
</evidence>
<proteinExistence type="predicted"/>
<evidence type="ECO:0000313" key="2">
    <source>
        <dbReference type="Proteomes" id="UP000316095"/>
    </source>
</evidence>
<dbReference type="SUPFAM" id="SSF143422">
    <property type="entry name" value="Transposase IS200-like"/>
    <property type="match status" value="1"/>
</dbReference>
<protein>
    <submittedName>
        <fullName evidence="1">Transposase IS200 like protein</fullName>
    </submittedName>
</protein>
<gene>
    <name evidence="1" type="ORF">Pan54_51910</name>
</gene>
<keyword evidence="2" id="KW-1185">Reference proteome</keyword>